<dbReference type="InterPro" id="IPR008964">
    <property type="entry name" value="Invasin/intimin_cell_adhesion"/>
</dbReference>
<feature type="domain" description="BIG2" evidence="1">
    <location>
        <begin position="142"/>
        <end position="216"/>
    </location>
</feature>
<dbReference type="SUPFAM" id="SSF49373">
    <property type="entry name" value="Invasin/intimin cell-adhesion fragments"/>
    <property type="match status" value="2"/>
</dbReference>
<accession>A0A9D1GED7</accession>
<sequence>METVNKNTYTFPDRKYKNRFKNYSINGKSLLILLCFIFSSQVCLGLTIHDQTKYYTITVGRSITLYYYSISGAESFSATPWGMGTECIKVTSGKNGQTGWCTIKAAEKTTNIPVVTVSYAYKNAKGEIRDIYNFYNNIKIVELEAVSIPGTLTLGIGESYSFSPTLTPSDASTTYKWDSSDESVAKIENGTITASKAGNTIITCTTHNGKTAECKITVKPTLAENITIEPSELKMDPGERKQLIATFSPENVSSKKLTWESSDRDVAIVTNEGLVVALSPGWTIISANTTDGSEISASCILQVEKSGASGLKNIPSPEMHIYTKEGKIHITHIDENEEIKIYNPLGQIIYTGSPQDIPVLEGKGLYIIYIGKSAVKILL</sequence>
<protein>
    <submittedName>
        <fullName evidence="2">Ig domain-containing protein</fullName>
    </submittedName>
</protein>
<feature type="domain" description="BIG2" evidence="1">
    <location>
        <begin position="222"/>
        <end position="299"/>
    </location>
</feature>
<evidence type="ECO:0000259" key="1">
    <source>
        <dbReference type="SMART" id="SM00635"/>
    </source>
</evidence>
<evidence type="ECO:0000313" key="2">
    <source>
        <dbReference type="EMBL" id="HIT39241.1"/>
    </source>
</evidence>
<proteinExistence type="predicted"/>
<dbReference type="AlphaFoldDB" id="A0A9D1GED7"/>
<organism evidence="2 3">
    <name type="scientific">Candidatus Caccoplasma intestinavium</name>
    <dbReference type="NCBI Taxonomy" id="2840716"/>
    <lineage>
        <taxon>Bacteria</taxon>
        <taxon>Pseudomonadati</taxon>
        <taxon>Bacteroidota</taxon>
        <taxon>Bacteroidia</taxon>
        <taxon>Bacteroidales</taxon>
        <taxon>Bacteroidaceae</taxon>
        <taxon>Bacteroidaceae incertae sedis</taxon>
        <taxon>Candidatus Caccoplasma</taxon>
    </lineage>
</organism>
<name>A0A9D1GED7_9BACT</name>
<gene>
    <name evidence="2" type="ORF">IAD06_04300</name>
</gene>
<dbReference type="Proteomes" id="UP000886722">
    <property type="component" value="Unassembled WGS sequence"/>
</dbReference>
<dbReference type="EMBL" id="DVKT01000034">
    <property type="protein sequence ID" value="HIT39241.1"/>
    <property type="molecule type" value="Genomic_DNA"/>
</dbReference>
<evidence type="ECO:0000313" key="3">
    <source>
        <dbReference type="Proteomes" id="UP000886722"/>
    </source>
</evidence>
<dbReference type="Gene3D" id="2.60.40.1080">
    <property type="match status" value="2"/>
</dbReference>
<reference evidence="2" key="2">
    <citation type="journal article" date="2021" name="PeerJ">
        <title>Extensive microbial diversity within the chicken gut microbiome revealed by metagenomics and culture.</title>
        <authorList>
            <person name="Gilroy R."/>
            <person name="Ravi A."/>
            <person name="Getino M."/>
            <person name="Pursley I."/>
            <person name="Horton D.L."/>
            <person name="Alikhan N.F."/>
            <person name="Baker D."/>
            <person name="Gharbi K."/>
            <person name="Hall N."/>
            <person name="Watson M."/>
            <person name="Adriaenssens E.M."/>
            <person name="Foster-Nyarko E."/>
            <person name="Jarju S."/>
            <person name="Secka A."/>
            <person name="Antonio M."/>
            <person name="Oren A."/>
            <person name="Chaudhuri R.R."/>
            <person name="La Ragione R."/>
            <person name="Hildebrand F."/>
            <person name="Pallen M.J."/>
        </authorList>
    </citation>
    <scope>NUCLEOTIDE SEQUENCE</scope>
    <source>
        <strain evidence="2">21143</strain>
    </source>
</reference>
<dbReference type="SMART" id="SM00635">
    <property type="entry name" value="BID_2"/>
    <property type="match status" value="2"/>
</dbReference>
<dbReference type="Pfam" id="PF02368">
    <property type="entry name" value="Big_2"/>
    <property type="match status" value="2"/>
</dbReference>
<reference evidence="2" key="1">
    <citation type="submission" date="2020-10" db="EMBL/GenBank/DDBJ databases">
        <authorList>
            <person name="Gilroy R."/>
        </authorList>
    </citation>
    <scope>NUCLEOTIDE SEQUENCE</scope>
    <source>
        <strain evidence="2">21143</strain>
    </source>
</reference>
<dbReference type="InterPro" id="IPR003343">
    <property type="entry name" value="Big_2"/>
</dbReference>
<comment type="caution">
    <text evidence="2">The sequence shown here is derived from an EMBL/GenBank/DDBJ whole genome shotgun (WGS) entry which is preliminary data.</text>
</comment>